<comment type="caution">
    <text evidence="1">The sequence shown here is derived from an EMBL/GenBank/DDBJ whole genome shotgun (WGS) entry which is preliminary data.</text>
</comment>
<reference evidence="1 2" key="1">
    <citation type="submission" date="2019-06" db="EMBL/GenBank/DDBJ databases">
        <title>A novel bacterium of genus Amaricoccus, isolated from marine sediment.</title>
        <authorList>
            <person name="Huang H."/>
            <person name="Mo K."/>
            <person name="Hu Y."/>
        </authorList>
    </citation>
    <scope>NUCLEOTIDE SEQUENCE [LARGE SCALE GENOMIC DNA]</scope>
    <source>
        <strain evidence="1 2">HB172011</strain>
    </source>
</reference>
<keyword evidence="2" id="KW-1185">Reference proteome</keyword>
<evidence type="ECO:0000313" key="2">
    <source>
        <dbReference type="Proteomes" id="UP000319255"/>
    </source>
</evidence>
<dbReference type="GO" id="GO:0008410">
    <property type="term" value="F:CoA-transferase activity"/>
    <property type="evidence" value="ECO:0007669"/>
    <property type="project" value="InterPro"/>
</dbReference>
<gene>
    <name evidence="1" type="ORF">FJM51_17235</name>
</gene>
<dbReference type="Proteomes" id="UP000319255">
    <property type="component" value="Unassembled WGS sequence"/>
</dbReference>
<dbReference type="Pfam" id="PF01144">
    <property type="entry name" value="CoA_trans"/>
    <property type="match status" value="1"/>
</dbReference>
<proteinExistence type="predicted"/>
<name>A0A501WI77_9RHOB</name>
<keyword evidence="1" id="KW-0808">Transferase</keyword>
<dbReference type="EMBL" id="VFRP01000021">
    <property type="protein sequence ID" value="TPE48492.1"/>
    <property type="molecule type" value="Genomic_DNA"/>
</dbReference>
<dbReference type="AlphaFoldDB" id="A0A501WI77"/>
<accession>A0A501WI77</accession>
<dbReference type="InterPro" id="IPR037171">
    <property type="entry name" value="NagB/RpiA_transferase-like"/>
</dbReference>
<dbReference type="Gene3D" id="3.40.1080.10">
    <property type="entry name" value="Glutaconate Coenzyme A-transferase"/>
    <property type="match status" value="1"/>
</dbReference>
<dbReference type="PANTHER" id="PTHR13707:SF57">
    <property type="entry name" value="SUCCINYL-COA:3-KETOACID COENZYME A TRANSFERASE SUBUNIT B-RELATED"/>
    <property type="match status" value="1"/>
</dbReference>
<dbReference type="InterPro" id="IPR004165">
    <property type="entry name" value="CoA_trans_fam_I"/>
</dbReference>
<feature type="non-terminal residue" evidence="1">
    <location>
        <position position="36"/>
    </location>
</feature>
<dbReference type="RefSeq" id="WP_306419447.1">
    <property type="nucleotide sequence ID" value="NZ_VFRP01000021.1"/>
</dbReference>
<sequence length="36" mass="4066">MPWNRDQMAARAAKELRDGMYVNLGIGIPTLVSNYI</sequence>
<evidence type="ECO:0000313" key="1">
    <source>
        <dbReference type="EMBL" id="TPE48492.1"/>
    </source>
</evidence>
<dbReference type="SUPFAM" id="SSF100950">
    <property type="entry name" value="NagB/RpiA/CoA transferase-like"/>
    <property type="match status" value="1"/>
</dbReference>
<protein>
    <submittedName>
        <fullName evidence="1">Succinyl-CoA--3-ketoacid-CoA transferase</fullName>
    </submittedName>
</protein>
<organism evidence="1 2">
    <name type="scientific">Amaricoccus solimangrovi</name>
    <dbReference type="NCBI Taxonomy" id="2589815"/>
    <lineage>
        <taxon>Bacteria</taxon>
        <taxon>Pseudomonadati</taxon>
        <taxon>Pseudomonadota</taxon>
        <taxon>Alphaproteobacteria</taxon>
        <taxon>Rhodobacterales</taxon>
        <taxon>Paracoccaceae</taxon>
        <taxon>Amaricoccus</taxon>
    </lineage>
</organism>
<dbReference type="PANTHER" id="PTHR13707">
    <property type="entry name" value="KETOACID-COENZYME A TRANSFERASE"/>
    <property type="match status" value="1"/>
</dbReference>